<gene>
    <name evidence="2" type="ORF">BN53_01245</name>
</gene>
<organism evidence="2 3">
    <name type="scientific">Lactobacillus pasteurii DSM 23907 = CRBIP 24.76</name>
    <dbReference type="NCBI Taxonomy" id="1423790"/>
    <lineage>
        <taxon>Bacteria</taxon>
        <taxon>Bacillati</taxon>
        <taxon>Bacillota</taxon>
        <taxon>Bacilli</taxon>
        <taxon>Lactobacillales</taxon>
        <taxon>Lactobacillaceae</taxon>
        <taxon>Lactobacillus</taxon>
    </lineage>
</organism>
<proteinExistence type="predicted"/>
<dbReference type="AlphaFoldDB" id="I7IYV3"/>
<accession>I7IYV3</accession>
<protein>
    <submittedName>
        <fullName evidence="2">Uncharacterized protein</fullName>
    </submittedName>
</protein>
<comment type="caution">
    <text evidence="2">The sequence shown here is derived from an EMBL/GenBank/DDBJ whole genome shotgun (WGS) entry which is preliminary data.</text>
</comment>
<keyword evidence="3" id="KW-1185">Reference proteome</keyword>
<feature type="region of interest" description="Disordered" evidence="1">
    <location>
        <begin position="61"/>
        <end position="92"/>
    </location>
</feature>
<evidence type="ECO:0000313" key="3">
    <source>
        <dbReference type="Proteomes" id="UP000009311"/>
    </source>
</evidence>
<feature type="compositionally biased region" description="Basic and acidic residues" evidence="1">
    <location>
        <begin position="74"/>
        <end position="92"/>
    </location>
</feature>
<dbReference type="RefSeq" id="WP_009559292.1">
    <property type="nucleotide sequence ID" value="NZ_AYZN01000006.1"/>
</dbReference>
<dbReference type="Proteomes" id="UP000009311">
    <property type="component" value="Unassembled WGS sequence"/>
</dbReference>
<dbReference type="EMBL" id="CAKD01000010">
    <property type="protein sequence ID" value="CCI84737.1"/>
    <property type="molecule type" value="Genomic_DNA"/>
</dbReference>
<name>I7IYV3_9LACO</name>
<reference evidence="2 3" key="1">
    <citation type="submission" date="2012-06" db="EMBL/GenBank/DDBJ databases">
        <title>Draft Genome Sequence of Lactobacillus pasteurii CRBIP 24.76T.</title>
        <authorList>
            <person name="Cousin S."/>
            <person name="Bouchier C."/>
            <person name="Loux V."/>
            <person name="Ma L."/>
            <person name="Creno S."/>
            <person name="Bizet C."/>
            <person name="Clermont D."/>
        </authorList>
    </citation>
    <scope>NUCLEOTIDE SEQUENCE [LARGE SCALE GENOMIC DNA]</scope>
    <source>
        <strain evidence="3">CRBIP 24.76T</strain>
    </source>
</reference>
<dbReference type="STRING" id="1423790.BN53_01245"/>
<dbReference type="PATRIC" id="fig|1423790.3.peg.1650"/>
<sequence>MIAELLAQQQKALAKNKHAKELLSAYKAGLVGDDLATAKANAQRLMAKKQEELELVEELRQREEEAQQESQSKLTEKEKEYLQWRRSQGLDR</sequence>
<evidence type="ECO:0000256" key="1">
    <source>
        <dbReference type="SAM" id="MobiDB-lite"/>
    </source>
</evidence>
<evidence type="ECO:0000313" key="2">
    <source>
        <dbReference type="EMBL" id="CCI84737.1"/>
    </source>
</evidence>